<dbReference type="EMBL" id="CADCVP010000267">
    <property type="protein sequence ID" value="CAA9510921.1"/>
    <property type="molecule type" value="Genomic_DNA"/>
</dbReference>
<feature type="region of interest" description="Disordered" evidence="1">
    <location>
        <begin position="24"/>
        <end position="47"/>
    </location>
</feature>
<dbReference type="AlphaFoldDB" id="A0A6J4T1Z6"/>
<evidence type="ECO:0000313" key="2">
    <source>
        <dbReference type="EMBL" id="CAA9510921.1"/>
    </source>
</evidence>
<protein>
    <submittedName>
        <fullName evidence="2">Uncharacterized protein</fullName>
    </submittedName>
</protein>
<gene>
    <name evidence="2" type="ORF">AVDCRST_MAG69-2482</name>
</gene>
<accession>A0A6J4T1Z6</accession>
<feature type="non-terminal residue" evidence="2">
    <location>
        <position position="1"/>
    </location>
</feature>
<name>A0A6J4T1Z6_9ACTN</name>
<organism evidence="2">
    <name type="scientific">uncultured Solirubrobacteraceae bacterium</name>
    <dbReference type="NCBI Taxonomy" id="1162706"/>
    <lineage>
        <taxon>Bacteria</taxon>
        <taxon>Bacillati</taxon>
        <taxon>Actinomycetota</taxon>
        <taxon>Thermoleophilia</taxon>
        <taxon>Solirubrobacterales</taxon>
        <taxon>Solirubrobacteraceae</taxon>
        <taxon>environmental samples</taxon>
    </lineage>
</organism>
<feature type="non-terminal residue" evidence="2">
    <location>
        <position position="47"/>
    </location>
</feature>
<reference evidence="2" key="1">
    <citation type="submission" date="2020-02" db="EMBL/GenBank/DDBJ databases">
        <authorList>
            <person name="Meier V. D."/>
        </authorList>
    </citation>
    <scope>NUCLEOTIDE SEQUENCE</scope>
    <source>
        <strain evidence="2">AVDCRST_MAG69</strain>
    </source>
</reference>
<proteinExistence type="predicted"/>
<evidence type="ECO:0000256" key="1">
    <source>
        <dbReference type="SAM" id="MobiDB-lite"/>
    </source>
</evidence>
<sequence length="47" mass="5392">CTTGSWGDHDRLCRRSFPPWHLDTPPTARVRAAGRRRRRNGAASLYL</sequence>